<evidence type="ECO:0000313" key="3">
    <source>
        <dbReference type="Proteomes" id="UP000886998"/>
    </source>
</evidence>
<evidence type="ECO:0000313" key="2">
    <source>
        <dbReference type="EMBL" id="GFY50902.1"/>
    </source>
</evidence>
<keyword evidence="3" id="KW-1185">Reference proteome</keyword>
<keyword evidence="1" id="KW-0175">Coiled coil</keyword>
<name>A0A8X6XBX8_9ARAC</name>
<feature type="coiled-coil region" evidence="1">
    <location>
        <begin position="24"/>
        <end position="55"/>
    </location>
</feature>
<accession>A0A8X6XBX8</accession>
<dbReference type="EMBL" id="BMAV01007786">
    <property type="protein sequence ID" value="GFY50902.1"/>
    <property type="molecule type" value="Genomic_DNA"/>
</dbReference>
<dbReference type="Proteomes" id="UP000886998">
    <property type="component" value="Unassembled WGS sequence"/>
</dbReference>
<evidence type="ECO:0000256" key="1">
    <source>
        <dbReference type="SAM" id="Coils"/>
    </source>
</evidence>
<protein>
    <submittedName>
        <fullName evidence="2">Uncharacterized protein</fullName>
    </submittedName>
</protein>
<reference evidence="2" key="1">
    <citation type="submission" date="2020-08" db="EMBL/GenBank/DDBJ databases">
        <title>Multicomponent nature underlies the extraordinary mechanical properties of spider dragline silk.</title>
        <authorList>
            <person name="Kono N."/>
            <person name="Nakamura H."/>
            <person name="Mori M."/>
            <person name="Yoshida Y."/>
            <person name="Ohtoshi R."/>
            <person name="Malay A.D."/>
            <person name="Moran D.A.P."/>
            <person name="Tomita M."/>
            <person name="Numata K."/>
            <person name="Arakawa K."/>
        </authorList>
    </citation>
    <scope>NUCLEOTIDE SEQUENCE</scope>
</reference>
<organism evidence="2 3">
    <name type="scientific">Trichonephila inaurata madagascariensis</name>
    <dbReference type="NCBI Taxonomy" id="2747483"/>
    <lineage>
        <taxon>Eukaryota</taxon>
        <taxon>Metazoa</taxon>
        <taxon>Ecdysozoa</taxon>
        <taxon>Arthropoda</taxon>
        <taxon>Chelicerata</taxon>
        <taxon>Arachnida</taxon>
        <taxon>Araneae</taxon>
        <taxon>Araneomorphae</taxon>
        <taxon>Entelegynae</taxon>
        <taxon>Araneoidea</taxon>
        <taxon>Nephilidae</taxon>
        <taxon>Trichonephila</taxon>
        <taxon>Trichonephila inaurata</taxon>
    </lineage>
</organism>
<dbReference type="OrthoDB" id="6462086at2759"/>
<proteinExistence type="predicted"/>
<dbReference type="AlphaFoldDB" id="A0A8X6XBX8"/>
<sequence>MEEDIDMNLLSILKTEIRDNFQSLDTCQNEVSEQLLELKDAVQEYLDNMEDAENYRSSYIEMCSRVDLKIRETVAPSETESKSFELPQIE</sequence>
<gene>
    <name evidence="2" type="primary">NCL1_57474</name>
    <name evidence="2" type="ORF">TNIN_133481</name>
</gene>
<comment type="caution">
    <text evidence="2">The sequence shown here is derived from an EMBL/GenBank/DDBJ whole genome shotgun (WGS) entry which is preliminary data.</text>
</comment>